<dbReference type="PANTHER" id="PTHR43283">
    <property type="entry name" value="BETA-LACTAMASE-RELATED"/>
    <property type="match status" value="1"/>
</dbReference>
<dbReference type="AlphaFoldDB" id="A0A1G6Z541"/>
<dbReference type="STRING" id="1271860.SAMN05216174_1262"/>
<dbReference type="InterPro" id="IPR001466">
    <property type="entry name" value="Beta-lactam-related"/>
</dbReference>
<protein>
    <submittedName>
        <fullName evidence="2">CubicO group peptidase, beta-lactamase class C family</fullName>
    </submittedName>
</protein>
<organism evidence="2 3">
    <name type="scientific">Actinokineospora iranica</name>
    <dbReference type="NCBI Taxonomy" id="1271860"/>
    <lineage>
        <taxon>Bacteria</taxon>
        <taxon>Bacillati</taxon>
        <taxon>Actinomycetota</taxon>
        <taxon>Actinomycetes</taxon>
        <taxon>Pseudonocardiales</taxon>
        <taxon>Pseudonocardiaceae</taxon>
        <taxon>Actinokineospora</taxon>
    </lineage>
</organism>
<feature type="domain" description="Beta-lactamase-related" evidence="1">
    <location>
        <begin position="13"/>
        <end position="375"/>
    </location>
</feature>
<dbReference type="InterPro" id="IPR012338">
    <property type="entry name" value="Beta-lactam/transpept-like"/>
</dbReference>
<dbReference type="InterPro" id="IPR050789">
    <property type="entry name" value="Diverse_Enzym_Activities"/>
</dbReference>
<dbReference type="Proteomes" id="UP000199501">
    <property type="component" value="Unassembled WGS sequence"/>
</dbReference>
<evidence type="ECO:0000313" key="2">
    <source>
        <dbReference type="EMBL" id="SDD97748.1"/>
    </source>
</evidence>
<gene>
    <name evidence="2" type="ORF">SAMN05216174_1262</name>
</gene>
<dbReference type="PANTHER" id="PTHR43283:SF3">
    <property type="entry name" value="BETA-LACTAMASE FAMILY PROTEIN (AFU_ORTHOLOGUE AFUA_5G07500)"/>
    <property type="match status" value="1"/>
</dbReference>
<evidence type="ECO:0000259" key="1">
    <source>
        <dbReference type="Pfam" id="PF00144"/>
    </source>
</evidence>
<dbReference type="OrthoDB" id="4281716at2"/>
<reference evidence="3" key="1">
    <citation type="submission" date="2016-10" db="EMBL/GenBank/DDBJ databases">
        <authorList>
            <person name="Varghese N."/>
            <person name="Submissions S."/>
        </authorList>
    </citation>
    <scope>NUCLEOTIDE SEQUENCE [LARGE SCALE GENOMIC DNA]</scope>
    <source>
        <strain evidence="3">IBRC-M 10403</strain>
    </source>
</reference>
<accession>A0A1G6Z541</accession>
<dbReference type="Gene3D" id="3.40.710.10">
    <property type="entry name" value="DD-peptidase/beta-lactamase superfamily"/>
    <property type="match status" value="1"/>
</dbReference>
<dbReference type="RefSeq" id="WP_091457701.1">
    <property type="nucleotide sequence ID" value="NZ_FMZZ01000026.1"/>
</dbReference>
<dbReference type="EMBL" id="FMZZ01000026">
    <property type="protein sequence ID" value="SDD97748.1"/>
    <property type="molecule type" value="Genomic_DNA"/>
</dbReference>
<dbReference type="SUPFAM" id="SSF56601">
    <property type="entry name" value="beta-lactamase/transpeptidase-like"/>
    <property type="match status" value="1"/>
</dbReference>
<evidence type="ECO:0000313" key="3">
    <source>
        <dbReference type="Proteomes" id="UP000199501"/>
    </source>
</evidence>
<proteinExistence type="predicted"/>
<keyword evidence="3" id="KW-1185">Reference proteome</keyword>
<sequence length="398" mass="42836">MSGLSKPRLDRWRAALAGHVDRGSVPGLVALLSRHGETHVEAMGGQAVGGAPMARDTIFRISSMSKPVTAVAAMILLEECVLRLDDPVDDLLPELADPRVLRSLDSPTEDTVPAEQPITVRHIMASTFGQGLIMAPPGTYPIQDEIARVSLAPGPPTPASPPDPDEWIRRIGRLPLLTQPGRTWWYDTSYDVLGVLVARASGQPLDAFLRERIFAPLGMVDTGFHVPETKTHRFATAYTRTPESDDLAVYDPAENGQWNAPPAFPSGGGGLVSTADDYLAFGRMLLDNGRYPGGRILSRLSVRTMTTDQLTPGQKSNRGVVDFDTFGWGFGLAVVTRRDAVDKTPGAFGWDGGLGTTARMDPAEDLTGILLTQQAWTSPAGPPVRADFLTSAYQAIDD</sequence>
<name>A0A1G6Z541_9PSEU</name>
<dbReference type="Pfam" id="PF00144">
    <property type="entry name" value="Beta-lactamase"/>
    <property type="match status" value="1"/>
</dbReference>